<dbReference type="InterPro" id="IPR012336">
    <property type="entry name" value="Thioredoxin-like_fold"/>
</dbReference>
<comment type="catalytic activity">
    <reaction evidence="4">
        <text>[protein]-dithiol + NAD(+) = [protein]-disulfide + NADH + H(+)</text>
        <dbReference type="Rhea" id="RHEA:18749"/>
        <dbReference type="Rhea" id="RHEA-COMP:10593"/>
        <dbReference type="Rhea" id="RHEA-COMP:10594"/>
        <dbReference type="ChEBI" id="CHEBI:15378"/>
        <dbReference type="ChEBI" id="CHEBI:29950"/>
        <dbReference type="ChEBI" id="CHEBI:50058"/>
        <dbReference type="ChEBI" id="CHEBI:57540"/>
        <dbReference type="ChEBI" id="CHEBI:57945"/>
        <dbReference type="EC" id="1.8.1.8"/>
    </reaction>
</comment>
<dbReference type="InterPro" id="IPR013766">
    <property type="entry name" value="Thioredoxin_domain"/>
</dbReference>
<evidence type="ECO:0000313" key="8">
    <source>
        <dbReference type="Proteomes" id="UP001279410"/>
    </source>
</evidence>
<dbReference type="SUPFAM" id="SSF52833">
    <property type="entry name" value="Thioredoxin-like"/>
    <property type="match status" value="1"/>
</dbReference>
<evidence type="ECO:0000256" key="4">
    <source>
        <dbReference type="ARBA" id="ARBA00047388"/>
    </source>
</evidence>
<dbReference type="EMBL" id="BRZM01004710">
    <property type="protein sequence ID" value="GLD59080.1"/>
    <property type="molecule type" value="Genomic_DNA"/>
</dbReference>
<dbReference type="EC" id="1.8.1.8" evidence="1"/>
<dbReference type="InterPro" id="IPR036249">
    <property type="entry name" value="Thioredoxin-like_sf"/>
</dbReference>
<dbReference type="Gene3D" id="3.40.30.10">
    <property type="entry name" value="Glutaredoxin"/>
    <property type="match status" value="1"/>
</dbReference>
<name>A0AAD3MRK4_LATJO</name>
<gene>
    <name evidence="7" type="ORF">AKAME5_002889500</name>
</gene>
<comment type="catalytic activity">
    <reaction evidence="5">
        <text>[protein]-dithiol + NADP(+) = [protein]-disulfide + NADPH + H(+)</text>
        <dbReference type="Rhea" id="RHEA:18753"/>
        <dbReference type="Rhea" id="RHEA-COMP:10593"/>
        <dbReference type="Rhea" id="RHEA-COMP:10594"/>
        <dbReference type="ChEBI" id="CHEBI:15378"/>
        <dbReference type="ChEBI" id="CHEBI:29950"/>
        <dbReference type="ChEBI" id="CHEBI:50058"/>
        <dbReference type="ChEBI" id="CHEBI:57783"/>
        <dbReference type="ChEBI" id="CHEBI:58349"/>
        <dbReference type="EC" id="1.8.1.8"/>
    </reaction>
</comment>
<dbReference type="GO" id="GO:0030178">
    <property type="term" value="P:negative regulation of Wnt signaling pathway"/>
    <property type="evidence" value="ECO:0007669"/>
    <property type="project" value="TreeGrafter"/>
</dbReference>
<feature type="domain" description="Thioredoxin" evidence="6">
    <location>
        <begin position="367"/>
        <end position="529"/>
    </location>
</feature>
<feature type="non-terminal residue" evidence="7">
    <location>
        <position position="1"/>
    </location>
</feature>
<sequence>MDTGEFSLSSAPASLGLTVSRGIFAVTPAGQTVRRELKCFVENKYRRGESCSRAAATNTISRLIFPAVHIVKHFILVPHSYAAAAWSPLHLIVTSQQHASIRRLASDIAAQASSIRNVATPHHITLHDGKASVKTNWSIFNVDYRLLGRSISKHQQPAGIPGCQHASLAKNRCPYPSLPYCTSHFQEIPARSIASHPAQTLSSPGSGVTIAEPVVAARQRRADRPQQPHAHLIRTTNDLTKQRFTDHRVAYLSPVEVRYRKITALMIHSRPSCAGKHEARVKPVSLCLHPTSVPRHTLIVASPACQPSLPSYACHLGSRLGSQGNSSPVAFGLCSVAGDKNDAQLAESEHSSSRRVCWIKTLCLSRGLLGQPAPAKRTDAKDFNDDRNMPHGQEHFPTVNTFIPSRSLFTVSLDQGLEFPWGPKPFAEVVAGPLLRNNRQTTDSSSLEGHYVGVYFSAHWCPPCRSLTRVLVESYRTVKESGHKFEIVFVSADRSEESFKQYFSEMPWLAVPYSDEARRSRLNRLYGIQ</sequence>
<dbReference type="CDD" id="cd03009">
    <property type="entry name" value="TryX_like_TryX_NRX"/>
    <property type="match status" value="1"/>
</dbReference>
<evidence type="ECO:0000313" key="7">
    <source>
        <dbReference type="EMBL" id="GLD59080.1"/>
    </source>
</evidence>
<dbReference type="GO" id="GO:0005634">
    <property type="term" value="C:nucleus"/>
    <property type="evidence" value="ECO:0007669"/>
    <property type="project" value="TreeGrafter"/>
</dbReference>
<evidence type="ECO:0000256" key="3">
    <source>
        <dbReference type="ARBA" id="ARBA00026178"/>
    </source>
</evidence>
<dbReference type="GO" id="GO:0031397">
    <property type="term" value="P:negative regulation of protein ubiquitination"/>
    <property type="evidence" value="ECO:0007669"/>
    <property type="project" value="TreeGrafter"/>
</dbReference>
<comment type="similarity">
    <text evidence="2">Belongs to the nucleoredoxin family.</text>
</comment>
<dbReference type="PANTHER" id="PTHR46472">
    <property type="entry name" value="NUCLEOREDOXIN"/>
    <property type="match status" value="1"/>
</dbReference>
<evidence type="ECO:0000256" key="1">
    <source>
        <dbReference type="ARBA" id="ARBA00012612"/>
    </source>
</evidence>
<dbReference type="GO" id="GO:0004791">
    <property type="term" value="F:thioredoxin-disulfide reductase (NADPH) activity"/>
    <property type="evidence" value="ECO:0007669"/>
    <property type="project" value="InterPro"/>
</dbReference>
<dbReference type="AlphaFoldDB" id="A0AAD3MRK4"/>
<dbReference type="Proteomes" id="UP001279410">
    <property type="component" value="Unassembled WGS sequence"/>
</dbReference>
<dbReference type="PANTHER" id="PTHR46472:SF1">
    <property type="entry name" value="NUCLEOREDOXIN"/>
    <property type="match status" value="1"/>
</dbReference>
<keyword evidence="8" id="KW-1185">Reference proteome</keyword>
<dbReference type="PROSITE" id="PS51352">
    <property type="entry name" value="THIOREDOXIN_2"/>
    <property type="match status" value="1"/>
</dbReference>
<evidence type="ECO:0000256" key="2">
    <source>
        <dbReference type="ARBA" id="ARBA00025782"/>
    </source>
</evidence>
<proteinExistence type="inferred from homology"/>
<dbReference type="Pfam" id="PF13905">
    <property type="entry name" value="Thioredoxin_8"/>
    <property type="match status" value="1"/>
</dbReference>
<evidence type="ECO:0000259" key="6">
    <source>
        <dbReference type="PROSITE" id="PS51352"/>
    </source>
</evidence>
<organism evidence="7 8">
    <name type="scientific">Lates japonicus</name>
    <name type="common">Japanese lates</name>
    <dbReference type="NCBI Taxonomy" id="270547"/>
    <lineage>
        <taxon>Eukaryota</taxon>
        <taxon>Metazoa</taxon>
        <taxon>Chordata</taxon>
        <taxon>Craniata</taxon>
        <taxon>Vertebrata</taxon>
        <taxon>Euteleostomi</taxon>
        <taxon>Actinopterygii</taxon>
        <taxon>Neopterygii</taxon>
        <taxon>Teleostei</taxon>
        <taxon>Neoteleostei</taxon>
        <taxon>Acanthomorphata</taxon>
        <taxon>Carangaria</taxon>
        <taxon>Carangaria incertae sedis</taxon>
        <taxon>Centropomidae</taxon>
        <taxon>Lates</taxon>
    </lineage>
</organism>
<accession>A0AAD3MRK4</accession>
<evidence type="ECO:0000256" key="5">
    <source>
        <dbReference type="ARBA" id="ARBA00047804"/>
    </source>
</evidence>
<protein>
    <recommendedName>
        <fullName evidence="3">Nucleoredoxin</fullName>
        <ecNumber evidence="1">1.8.1.8</ecNumber>
    </recommendedName>
</protein>
<dbReference type="InterPro" id="IPR045870">
    <property type="entry name" value="TryX_NRX_thioredoxin_dom"/>
</dbReference>
<comment type="caution">
    <text evidence="7">The sequence shown here is derived from an EMBL/GenBank/DDBJ whole genome shotgun (WGS) entry which is preliminary data.</text>
</comment>
<reference evidence="7" key="1">
    <citation type="submission" date="2022-08" db="EMBL/GenBank/DDBJ databases">
        <title>Genome sequencing of akame (Lates japonicus).</title>
        <authorList>
            <person name="Hashiguchi Y."/>
            <person name="Takahashi H."/>
        </authorList>
    </citation>
    <scope>NUCLEOTIDE SEQUENCE</scope>
    <source>
        <strain evidence="7">Kochi</strain>
    </source>
</reference>